<dbReference type="InterPro" id="IPR002489">
    <property type="entry name" value="Glu_synth_asu_C"/>
</dbReference>
<dbReference type="SUPFAM" id="SSF56235">
    <property type="entry name" value="N-terminal nucleophile aminohydrolases (Ntn hydrolases)"/>
    <property type="match status" value="1"/>
</dbReference>
<gene>
    <name evidence="2" type="ordered locus">Desti_2950</name>
</gene>
<evidence type="ECO:0000313" key="2">
    <source>
        <dbReference type="EMBL" id="AFM25619.1"/>
    </source>
</evidence>
<dbReference type="EMBL" id="CP003360">
    <property type="protein sequence ID" value="AFM25619.1"/>
    <property type="molecule type" value="Genomic_DNA"/>
</dbReference>
<dbReference type="InterPro" id="IPR036485">
    <property type="entry name" value="Glu_synth_asu_C_sf"/>
</dbReference>
<dbReference type="eggNOG" id="COG0070">
    <property type="taxonomic scope" value="Bacteria"/>
</dbReference>
<sequence length="885" mass="99028">MKYDGSFAEKILATRIREFGRVDFSTNLKREDEGGCGVTGFACNIPVAGKHIFEPSIRMHNRGNGKGGGIAAVGFRPEMLGVTREVLDSHYMLNVALLEPNCLPFLKEQFVTPFFNVAKEEVIDRMADWRDLEGLEVKPPDVWRAFVRVKPEILKDFVQKNGFEKMPARWAEDEFVSRNSIHLNRRFYSSLGEKQAFVLSHGRNVMILKIVGYAENVVRYYKLDDFEAHVWIAHQRYPTRGRVWHPGGAHPFTGLNEALVHNGDFANYHATCDYLKQRGLEPQFMTDTEVSVMLFDLWNRVYGYPLEVIIEALAPTGELDFDLLSPEKQALYDQVQQTHIHASPDGPWFFIIARNIPESQTFQLLGITDTSMLRPQVFALYDGEVQVGLICSEKQAIDATLRSLAESDPRFSTIADKYWNARGGSRSDGGAFMFNVTPDGNGSNQLSCYDKFGRKVEIESRKPMDVTLPVTKPNDFESEIQPLLNDTFSDKTGRKTFELFQDRAVHLDYNTLRYAIRNLGRTARKQKHLFQTIINAFTLMIDRKFPLGDKKRSALVRMVTEELNDTFRSLPMITEPMSIGNYVLVNAETGKNLRPPLAVERALVIDAKDFEPEGDECDAVMIADAYRLGWRKFIVFDLRGQRFHGSGFGSTTAGVRMDLYGASGDYMASGIDGMEIHVHGNGQDQLGQIMKSGQLVVHGDVGQCFMYGAKGGTTFVLGNAAGRPLINAAGHPRVVINGTALDFLAESFMAGDPLKGGGFVIVNGLTMDEDGNIIFRNRPYPGSNLFSLASGGALYMRDPNRMIVEEQLNGGALSELSDADWNLIYPYLLENEKHFGIKVEELLTVDGVVRSPKEVYRKIEAVPLAVLSKIPSTDDSVWAANPLAP</sequence>
<dbReference type="PANTHER" id="PTHR39673">
    <property type="entry name" value="TUNGSTEN FORMYLMETHANOFURAN DEHYDROGENASE, SUBUNIT C (FWDC)"/>
    <property type="match status" value="1"/>
</dbReference>
<evidence type="ECO:0000259" key="1">
    <source>
        <dbReference type="PROSITE" id="PS51278"/>
    </source>
</evidence>
<dbReference type="SUPFAM" id="SSF69336">
    <property type="entry name" value="Alpha subunit of glutamate synthase, C-terminal domain"/>
    <property type="match status" value="1"/>
</dbReference>
<name>I4C7S8_DESTA</name>
<dbReference type="PATRIC" id="fig|706587.4.peg.3353"/>
<accession>I4C7S8</accession>
<organism evidence="2 3">
    <name type="scientific">Desulfomonile tiedjei (strain ATCC 49306 / DSM 6799 / DCB-1)</name>
    <dbReference type="NCBI Taxonomy" id="706587"/>
    <lineage>
        <taxon>Bacteria</taxon>
        <taxon>Pseudomonadati</taxon>
        <taxon>Thermodesulfobacteriota</taxon>
        <taxon>Desulfomonilia</taxon>
        <taxon>Desulfomonilales</taxon>
        <taxon>Desulfomonilaceae</taxon>
        <taxon>Desulfomonile</taxon>
    </lineage>
</organism>
<evidence type="ECO:0000313" key="3">
    <source>
        <dbReference type="Proteomes" id="UP000006055"/>
    </source>
</evidence>
<proteinExistence type="predicted"/>
<keyword evidence="3" id="KW-1185">Reference proteome</keyword>
<dbReference type="InterPro" id="IPR017932">
    <property type="entry name" value="GATase_2_dom"/>
</dbReference>
<dbReference type="Pfam" id="PF13522">
    <property type="entry name" value="GATase_6"/>
    <property type="match status" value="1"/>
</dbReference>
<dbReference type="InterPro" id="IPR029055">
    <property type="entry name" value="Ntn_hydrolases_N"/>
</dbReference>
<dbReference type="STRING" id="706587.Desti_2950"/>
<dbReference type="eggNOG" id="COG0067">
    <property type="taxonomic scope" value="Bacteria"/>
</dbReference>
<keyword evidence="2" id="KW-0808">Transferase</keyword>
<dbReference type="PANTHER" id="PTHR39673:SF5">
    <property type="entry name" value="TUNGSTEN-CONTAINING FORMYLMETHANOFURAN DEHYDROGENASE 2 SUBUNIT C"/>
    <property type="match status" value="1"/>
</dbReference>
<reference evidence="3" key="1">
    <citation type="submission" date="2012-06" db="EMBL/GenBank/DDBJ databases">
        <title>Complete sequence of chromosome of Desulfomonile tiedjei DSM 6799.</title>
        <authorList>
            <person name="Lucas S."/>
            <person name="Copeland A."/>
            <person name="Lapidus A."/>
            <person name="Glavina del Rio T."/>
            <person name="Dalin E."/>
            <person name="Tice H."/>
            <person name="Bruce D."/>
            <person name="Goodwin L."/>
            <person name="Pitluck S."/>
            <person name="Peters L."/>
            <person name="Ovchinnikova G."/>
            <person name="Zeytun A."/>
            <person name="Lu M."/>
            <person name="Kyrpides N."/>
            <person name="Mavromatis K."/>
            <person name="Ivanova N."/>
            <person name="Brettin T."/>
            <person name="Detter J.C."/>
            <person name="Han C."/>
            <person name="Larimer F."/>
            <person name="Land M."/>
            <person name="Hauser L."/>
            <person name="Markowitz V."/>
            <person name="Cheng J.-F."/>
            <person name="Hugenholtz P."/>
            <person name="Woyke T."/>
            <person name="Wu D."/>
            <person name="Spring S."/>
            <person name="Schroeder M."/>
            <person name="Brambilla E."/>
            <person name="Klenk H.-P."/>
            <person name="Eisen J.A."/>
        </authorList>
    </citation>
    <scope>NUCLEOTIDE SEQUENCE [LARGE SCALE GENOMIC DNA]</scope>
    <source>
        <strain evidence="3">ATCC 49306 / DSM 6799 / DCB-1</strain>
    </source>
</reference>
<feature type="domain" description="Glutamine amidotransferase type-2" evidence="1">
    <location>
        <begin position="36"/>
        <end position="418"/>
    </location>
</feature>
<dbReference type="Proteomes" id="UP000006055">
    <property type="component" value="Chromosome"/>
</dbReference>
<dbReference type="GO" id="GO:0016491">
    <property type="term" value="F:oxidoreductase activity"/>
    <property type="evidence" value="ECO:0007669"/>
    <property type="project" value="InterPro"/>
</dbReference>
<dbReference type="Pfam" id="PF01493">
    <property type="entry name" value="GXGXG"/>
    <property type="match status" value="1"/>
</dbReference>
<dbReference type="Gene3D" id="3.60.20.10">
    <property type="entry name" value="Glutamine Phosphoribosylpyrophosphate, subunit 1, domain 1"/>
    <property type="match status" value="1"/>
</dbReference>
<dbReference type="RefSeq" id="WP_014810756.1">
    <property type="nucleotide sequence ID" value="NC_018025.1"/>
</dbReference>
<keyword evidence="2" id="KW-0315">Glutamine amidotransferase</keyword>
<dbReference type="HOGENOM" id="CLU_327820_0_0_7"/>
<dbReference type="GO" id="GO:0016740">
    <property type="term" value="F:transferase activity"/>
    <property type="evidence" value="ECO:0007669"/>
    <property type="project" value="UniProtKB-KW"/>
</dbReference>
<dbReference type="KEGG" id="dti:Desti_2950"/>
<dbReference type="Gene3D" id="2.160.20.60">
    <property type="entry name" value="Glutamate synthase, alpha subunit, C-terminal domain"/>
    <property type="match status" value="1"/>
</dbReference>
<dbReference type="AlphaFoldDB" id="I4C7S8"/>
<dbReference type="PROSITE" id="PS51278">
    <property type="entry name" value="GATASE_TYPE_2"/>
    <property type="match status" value="1"/>
</dbReference>
<protein>
    <submittedName>
        <fullName evidence="2">Glutamine amidotransferases class-II/GXGXG motif protein</fullName>
    </submittedName>
</protein>